<dbReference type="EMBL" id="GGEC01092330">
    <property type="protein sequence ID" value="MBX72814.1"/>
    <property type="molecule type" value="Transcribed_RNA"/>
</dbReference>
<proteinExistence type="predicted"/>
<dbReference type="AlphaFoldDB" id="A0A2P2R0Z9"/>
<name>A0A2P2R0Z9_RHIMU</name>
<reference evidence="1" key="1">
    <citation type="submission" date="2018-02" db="EMBL/GenBank/DDBJ databases">
        <title>Rhizophora mucronata_Transcriptome.</title>
        <authorList>
            <person name="Meera S.P."/>
            <person name="Sreeshan A."/>
            <person name="Augustine A."/>
        </authorList>
    </citation>
    <scope>NUCLEOTIDE SEQUENCE</scope>
    <source>
        <tissue evidence="1">Leaf</tissue>
    </source>
</reference>
<evidence type="ECO:0000313" key="1">
    <source>
        <dbReference type="EMBL" id="MBX72814.1"/>
    </source>
</evidence>
<organism evidence="1">
    <name type="scientific">Rhizophora mucronata</name>
    <name type="common">Asiatic mangrove</name>
    <dbReference type="NCBI Taxonomy" id="61149"/>
    <lineage>
        <taxon>Eukaryota</taxon>
        <taxon>Viridiplantae</taxon>
        <taxon>Streptophyta</taxon>
        <taxon>Embryophyta</taxon>
        <taxon>Tracheophyta</taxon>
        <taxon>Spermatophyta</taxon>
        <taxon>Magnoliopsida</taxon>
        <taxon>eudicotyledons</taxon>
        <taxon>Gunneridae</taxon>
        <taxon>Pentapetalae</taxon>
        <taxon>rosids</taxon>
        <taxon>fabids</taxon>
        <taxon>Malpighiales</taxon>
        <taxon>Rhizophoraceae</taxon>
        <taxon>Rhizophora</taxon>
    </lineage>
</organism>
<accession>A0A2P2R0Z9</accession>
<protein>
    <submittedName>
        <fullName evidence="1">Uncharacterized protein</fullName>
    </submittedName>
</protein>
<sequence>MDWPLTLGTEIAKWRGITSISSQTCHDLQKQPSL</sequence>